<gene>
    <name evidence="2" type="ORF">G443_000039</name>
</gene>
<feature type="compositionally biased region" description="Low complexity" evidence="1">
    <location>
        <begin position="33"/>
        <end position="75"/>
    </location>
</feature>
<evidence type="ECO:0000313" key="3">
    <source>
        <dbReference type="Proteomes" id="UP000791080"/>
    </source>
</evidence>
<dbReference type="Proteomes" id="UP000791080">
    <property type="component" value="Unassembled WGS sequence"/>
</dbReference>
<accession>A0ABT1JB93</accession>
<feature type="region of interest" description="Disordered" evidence="1">
    <location>
        <begin position="1"/>
        <end position="179"/>
    </location>
</feature>
<evidence type="ECO:0000256" key="1">
    <source>
        <dbReference type="SAM" id="MobiDB-lite"/>
    </source>
</evidence>
<reference evidence="2 3" key="1">
    <citation type="submission" date="2013-07" db="EMBL/GenBank/DDBJ databases">
        <authorList>
            <consortium name="DOE Joint Genome Institute"/>
            <person name="Reeve W."/>
            <person name="Huntemann M."/>
            <person name="Han J."/>
            <person name="Chen A."/>
            <person name="Kyrpides N."/>
            <person name="Mavromatis K."/>
            <person name="Markowitz V."/>
            <person name="Palaniappan K."/>
            <person name="Ivanova N."/>
            <person name="Schaumberg A."/>
            <person name="Pati A."/>
            <person name="Liolios K."/>
            <person name="Nordberg H.P."/>
            <person name="Cantor M.N."/>
            <person name="Hua S.X."/>
            <person name="Woyke T."/>
        </authorList>
    </citation>
    <scope>NUCLEOTIDE SEQUENCE [LARGE SCALE GENOMIC DNA]</scope>
    <source>
        <strain evidence="2 3">DSM 43889</strain>
    </source>
</reference>
<evidence type="ECO:0000313" key="2">
    <source>
        <dbReference type="EMBL" id="MCP2329769.1"/>
    </source>
</evidence>
<dbReference type="EMBL" id="AUBJ02000001">
    <property type="protein sequence ID" value="MCP2329769.1"/>
    <property type="molecule type" value="Genomic_DNA"/>
</dbReference>
<reference evidence="2 3" key="2">
    <citation type="submission" date="2022-06" db="EMBL/GenBank/DDBJ databases">
        <title>Genomic Encyclopedia of Type Strains, Phase I: the one thousand microbial genomes (KMG-I) project.</title>
        <authorList>
            <person name="Kyrpides N."/>
        </authorList>
    </citation>
    <scope>NUCLEOTIDE SEQUENCE [LARGE SCALE GENOMIC DNA]</scope>
    <source>
        <strain evidence="2 3">DSM 43889</strain>
    </source>
</reference>
<feature type="compositionally biased region" description="Gly residues" evidence="1">
    <location>
        <begin position="81"/>
        <end position="94"/>
    </location>
</feature>
<organism evidence="2 3">
    <name type="scientific">Actinoalloteichus caeruleus DSM 43889</name>
    <dbReference type="NCBI Taxonomy" id="1120930"/>
    <lineage>
        <taxon>Bacteria</taxon>
        <taxon>Bacillati</taxon>
        <taxon>Actinomycetota</taxon>
        <taxon>Actinomycetes</taxon>
        <taxon>Pseudonocardiales</taxon>
        <taxon>Pseudonocardiaceae</taxon>
        <taxon>Actinoalloteichus</taxon>
        <taxon>Actinoalloteichus cyanogriseus</taxon>
    </lineage>
</organism>
<keyword evidence="3" id="KW-1185">Reference proteome</keyword>
<sequence>MSRAPALPTVLAVSRPVAVEQPDHRGPDTFSMPSARSRPPPRGSRSTSSGWPPRLAEAQATEAANVDAPAPAPATEDTDDGGGAGGGGLGGVGQRGDQEFVVSGECDDPVHAQQHRRAPVPFGQRTGRNRENSPSPPEACLGHSDGGADQAPERQRPLERFPCGSHGPEQDGLGVPGVG</sequence>
<comment type="caution">
    <text evidence="2">The sequence shown here is derived from an EMBL/GenBank/DDBJ whole genome shotgun (WGS) entry which is preliminary data.</text>
</comment>
<name>A0ABT1JB93_ACTCY</name>
<proteinExistence type="predicted"/>
<protein>
    <submittedName>
        <fullName evidence="2">Uncharacterized protein</fullName>
    </submittedName>
</protein>